<dbReference type="GO" id="GO:0046961">
    <property type="term" value="F:proton-transporting ATPase activity, rotational mechanism"/>
    <property type="evidence" value="ECO:0007669"/>
    <property type="project" value="InterPro"/>
</dbReference>
<keyword evidence="7 9" id="KW-0406">Ion transport</keyword>
<dbReference type="GO" id="GO:0000220">
    <property type="term" value="C:vacuolar proton-transporting V-type ATPase, V0 domain"/>
    <property type="evidence" value="ECO:0007669"/>
    <property type="project" value="InterPro"/>
</dbReference>
<comment type="similarity">
    <text evidence="2 9">Belongs to the V-ATPase 116 kDa subunit family.</text>
</comment>
<name>A0AAV8UNN2_9RHOD</name>
<feature type="transmembrane region" description="Helical" evidence="9">
    <location>
        <begin position="723"/>
        <end position="746"/>
    </location>
</feature>
<proteinExistence type="inferred from homology"/>
<dbReference type="PANTHER" id="PTHR11629">
    <property type="entry name" value="VACUOLAR PROTON ATPASES"/>
    <property type="match status" value="1"/>
</dbReference>
<keyword evidence="3 9" id="KW-0813">Transport</keyword>
<protein>
    <recommendedName>
        <fullName evidence="9">V-type proton ATPase subunit a</fullName>
    </recommendedName>
</protein>
<evidence type="ECO:0000256" key="10">
    <source>
        <dbReference type="SAM" id="Coils"/>
    </source>
</evidence>
<dbReference type="InterPro" id="IPR002490">
    <property type="entry name" value="V-ATPase_116kDa_su"/>
</dbReference>
<evidence type="ECO:0000256" key="2">
    <source>
        <dbReference type="ARBA" id="ARBA00009904"/>
    </source>
</evidence>
<feature type="transmembrane region" description="Helical" evidence="9">
    <location>
        <begin position="644"/>
        <end position="663"/>
    </location>
</feature>
<dbReference type="PANTHER" id="PTHR11629:SF63">
    <property type="entry name" value="V-TYPE PROTON ATPASE SUBUNIT A"/>
    <property type="match status" value="1"/>
</dbReference>
<accession>A0AAV8UNN2</accession>
<reference evidence="12 13" key="1">
    <citation type="journal article" date="2023" name="Nat. Commun.">
        <title>Origin of minicircular mitochondrial genomes in red algae.</title>
        <authorList>
            <person name="Lee Y."/>
            <person name="Cho C.H."/>
            <person name="Lee Y.M."/>
            <person name="Park S.I."/>
            <person name="Yang J.H."/>
            <person name="West J.A."/>
            <person name="Bhattacharya D."/>
            <person name="Yoon H.S."/>
        </authorList>
    </citation>
    <scope>NUCLEOTIDE SEQUENCE [LARGE SCALE GENOMIC DNA]</scope>
    <source>
        <strain evidence="12 13">CCMP1338</strain>
        <tissue evidence="12">Whole cell</tissue>
    </source>
</reference>
<dbReference type="GO" id="GO:0007035">
    <property type="term" value="P:vacuolar acidification"/>
    <property type="evidence" value="ECO:0007669"/>
    <property type="project" value="TreeGrafter"/>
</dbReference>
<feature type="region of interest" description="Disordered" evidence="11">
    <location>
        <begin position="685"/>
        <end position="712"/>
    </location>
</feature>
<evidence type="ECO:0000256" key="4">
    <source>
        <dbReference type="ARBA" id="ARBA00022692"/>
    </source>
</evidence>
<dbReference type="PIRSF" id="PIRSF001293">
    <property type="entry name" value="ATP6V0A1"/>
    <property type="match status" value="1"/>
</dbReference>
<evidence type="ECO:0000313" key="12">
    <source>
        <dbReference type="EMBL" id="KAJ8902261.1"/>
    </source>
</evidence>
<organism evidence="12 13">
    <name type="scientific">Rhodosorus marinus</name>
    <dbReference type="NCBI Taxonomy" id="101924"/>
    <lineage>
        <taxon>Eukaryota</taxon>
        <taxon>Rhodophyta</taxon>
        <taxon>Stylonematophyceae</taxon>
        <taxon>Stylonematales</taxon>
        <taxon>Stylonemataceae</taxon>
        <taxon>Rhodosorus</taxon>
    </lineage>
</organism>
<evidence type="ECO:0000256" key="1">
    <source>
        <dbReference type="ARBA" id="ARBA00004141"/>
    </source>
</evidence>
<feature type="transmembrane region" description="Helical" evidence="9">
    <location>
        <begin position="574"/>
        <end position="597"/>
    </location>
</feature>
<feature type="transmembrane region" description="Helical" evidence="9">
    <location>
        <begin position="766"/>
        <end position="794"/>
    </location>
</feature>
<keyword evidence="8 9" id="KW-0472">Membrane</keyword>
<keyword evidence="10" id="KW-0175">Coiled coil</keyword>
<keyword evidence="6 9" id="KW-1133">Transmembrane helix</keyword>
<evidence type="ECO:0000256" key="5">
    <source>
        <dbReference type="ARBA" id="ARBA00022781"/>
    </source>
</evidence>
<evidence type="ECO:0000256" key="11">
    <source>
        <dbReference type="SAM" id="MobiDB-lite"/>
    </source>
</evidence>
<evidence type="ECO:0000313" key="13">
    <source>
        <dbReference type="Proteomes" id="UP001157974"/>
    </source>
</evidence>
<sequence length="839" mass="95839">MGSLLRSEEMTYVRLYFDQVAAHDTLAELARSEIIQLEDLNQEVSSFQKEAAAEIRRCEEMLRRIRYLDERSKLYKEDEHYRYSNKLEDRRIMSPKKLEDLDEFLCTMEHSVKEITAHEESIEESYKELNEMRLVLEACEDVFKDTNRSERGFVKSLVRQMGALTPAAANAFRDLSAESGTHSGKGLVNFVAGMIDTERRAAFERTTFRVTKGNSYVKSEDVSEGRTVFIVFLTGSKVRSKVERTCTAFQAARYPIPEDSEEREKSHETCLERLRELELVITATKASRAEIIRSYRDYLDIWKDFVADEKTILQASNMLNYDTSRSLFIAEGWVASTDMEEFTACIKRGQLSSNAQAPSLVEVRGEGKSQGEPPTYFRINRFTSVFQAIIESYGIAQYEEMNPAPFAVITFPFLFAVMFGDVGHGVIMACFALILIIFERAFQSGPKRSEFFAYCFNGRYIIFLMGLFSIFTGFIYNEVFAIPMNIFVSRWKFTDESDVACGIDNCDDPGAANPPLNPYPFGFDPIWKISKNSLAMFNSYKMKLSIVLGVTHMIVGIFNSFWNGVHFRESIDVFFVFIPQILFMCSIFGYLVLLILVKWMTDWNSVECQNDPNCQPPDLKAILIGMFMSPGQVPPENTLFRGQAVVQVVLLLLALVCIPWMLLPRPLLLRRRHYHKIRYESLVPSSTTEEHQPGDTDDTIFVKKGEGAGDGEKPEKEFNFQDVFVGQLIHTIEFVLGAVSNTASYLRLWALSLAHSELSDVFLEKLIFFPLSSGNIVIILVGFLVWIAATLGVLMGMESLSAFLHALRLHWVEFQNKFYNVHGTGRKFMPLTLKRSEEE</sequence>
<feature type="transmembrane region" description="Helical" evidence="9">
    <location>
        <begin position="413"/>
        <end position="438"/>
    </location>
</feature>
<dbReference type="Pfam" id="PF01496">
    <property type="entry name" value="V_ATPase_I"/>
    <property type="match status" value="1"/>
</dbReference>
<evidence type="ECO:0000256" key="7">
    <source>
        <dbReference type="ARBA" id="ARBA00023065"/>
    </source>
</evidence>
<keyword evidence="4 9" id="KW-0812">Transmembrane</keyword>
<dbReference type="InterPro" id="IPR026028">
    <property type="entry name" value="V-type_ATPase_116kDa_su_euka"/>
</dbReference>
<comment type="caution">
    <text evidence="12">The sequence shown here is derived from an EMBL/GenBank/DDBJ whole genome shotgun (WGS) entry which is preliminary data.</text>
</comment>
<dbReference type="Proteomes" id="UP001157974">
    <property type="component" value="Unassembled WGS sequence"/>
</dbReference>
<evidence type="ECO:0000256" key="3">
    <source>
        <dbReference type="ARBA" id="ARBA00022448"/>
    </source>
</evidence>
<feature type="coiled-coil region" evidence="10">
    <location>
        <begin position="30"/>
        <end position="57"/>
    </location>
</feature>
<dbReference type="AlphaFoldDB" id="A0AAV8UNN2"/>
<dbReference type="GO" id="GO:0051117">
    <property type="term" value="F:ATPase binding"/>
    <property type="evidence" value="ECO:0007669"/>
    <property type="project" value="TreeGrafter"/>
</dbReference>
<feature type="compositionally biased region" description="Basic and acidic residues" evidence="11">
    <location>
        <begin position="688"/>
        <end position="712"/>
    </location>
</feature>
<evidence type="ECO:0000256" key="9">
    <source>
        <dbReference type="RuleBase" id="RU361189"/>
    </source>
</evidence>
<feature type="transmembrane region" description="Helical" evidence="9">
    <location>
        <begin position="459"/>
        <end position="476"/>
    </location>
</feature>
<feature type="transmembrane region" description="Helical" evidence="9">
    <location>
        <begin position="544"/>
        <end position="562"/>
    </location>
</feature>
<comment type="subcellular location">
    <subcellularLocation>
        <location evidence="1">Membrane</location>
        <topology evidence="1">Multi-pass membrane protein</topology>
    </subcellularLocation>
</comment>
<comment type="function">
    <text evidence="9">Essential component of the vacuolar proton pump (V-ATPase), a multimeric enzyme that catalyzes the translocation of protons across the membranes. Required for assembly and activity of the V-ATPase.</text>
</comment>
<keyword evidence="13" id="KW-1185">Reference proteome</keyword>
<gene>
    <name evidence="12" type="ORF">NDN08_006668</name>
</gene>
<dbReference type="EMBL" id="JAMWBK010000009">
    <property type="protein sequence ID" value="KAJ8902261.1"/>
    <property type="molecule type" value="Genomic_DNA"/>
</dbReference>
<evidence type="ECO:0000256" key="8">
    <source>
        <dbReference type="ARBA" id="ARBA00023136"/>
    </source>
</evidence>
<keyword evidence="5 9" id="KW-0375">Hydrogen ion transport</keyword>
<evidence type="ECO:0000256" key="6">
    <source>
        <dbReference type="ARBA" id="ARBA00022989"/>
    </source>
</evidence>